<dbReference type="GO" id="GO:0006950">
    <property type="term" value="P:response to stress"/>
    <property type="evidence" value="ECO:0007669"/>
    <property type="project" value="UniProtKB-ARBA"/>
</dbReference>
<dbReference type="GO" id="GO:0046052">
    <property type="term" value="P:UTP catabolic process"/>
    <property type="evidence" value="ECO:0007669"/>
    <property type="project" value="TreeGrafter"/>
</dbReference>
<proteinExistence type="predicted"/>
<dbReference type="SUPFAM" id="SSF101386">
    <property type="entry name" value="all-alpha NTP pyrophosphatases"/>
    <property type="match status" value="2"/>
</dbReference>
<keyword evidence="1" id="KW-0175">Coiled coil</keyword>
<feature type="domain" description="NTP pyrophosphohydrolase MazG-like" evidence="3">
    <location>
        <begin position="257"/>
        <end position="330"/>
    </location>
</feature>
<evidence type="ECO:0000256" key="1">
    <source>
        <dbReference type="SAM" id="Coils"/>
    </source>
</evidence>
<evidence type="ECO:0000259" key="3">
    <source>
        <dbReference type="Pfam" id="PF03819"/>
    </source>
</evidence>
<feature type="domain" description="Tetrapyrrole methylase" evidence="2">
    <location>
        <begin position="4"/>
        <end position="208"/>
    </location>
</feature>
<accession>A0A7W1X9H0</accession>
<dbReference type="OrthoDB" id="9808939at2"/>
<dbReference type="Gene3D" id="1.10.287.1080">
    <property type="entry name" value="MazG-like"/>
    <property type="match status" value="2"/>
</dbReference>
<evidence type="ECO:0000259" key="2">
    <source>
        <dbReference type="Pfam" id="PF00590"/>
    </source>
</evidence>
<dbReference type="Proteomes" id="UP000530514">
    <property type="component" value="Unassembled WGS sequence"/>
</dbReference>
<evidence type="ECO:0000313" key="4">
    <source>
        <dbReference type="EMBL" id="MBA4542439.1"/>
    </source>
</evidence>
<dbReference type="EMBL" id="JACEIP010000006">
    <property type="protein sequence ID" value="MBA4542439.1"/>
    <property type="molecule type" value="Genomic_DNA"/>
</dbReference>
<dbReference type="GO" id="GO:0046076">
    <property type="term" value="P:dTTP catabolic process"/>
    <property type="evidence" value="ECO:0007669"/>
    <property type="project" value="TreeGrafter"/>
</dbReference>
<dbReference type="AlphaFoldDB" id="A0A7W1X9H0"/>
<dbReference type="PANTHER" id="PTHR30522">
    <property type="entry name" value="NUCLEOSIDE TRIPHOSPHATE PYROPHOSPHOHYDROLASE"/>
    <property type="match status" value="1"/>
</dbReference>
<dbReference type="Pfam" id="PF01503">
    <property type="entry name" value="PRA-PH"/>
    <property type="match status" value="1"/>
</dbReference>
<keyword evidence="5" id="KW-1185">Reference proteome</keyword>
<dbReference type="Pfam" id="PF03819">
    <property type="entry name" value="MazG"/>
    <property type="match status" value="1"/>
</dbReference>
<dbReference type="InterPro" id="IPR004518">
    <property type="entry name" value="MazG-like_dom"/>
</dbReference>
<dbReference type="InterPro" id="IPR021130">
    <property type="entry name" value="PRib-ATP_PPHydrolase-like"/>
</dbReference>
<dbReference type="GO" id="GO:0008168">
    <property type="term" value="F:methyltransferase activity"/>
    <property type="evidence" value="ECO:0007669"/>
    <property type="project" value="InterPro"/>
</dbReference>
<dbReference type="Pfam" id="PF00590">
    <property type="entry name" value="TP_methylase"/>
    <property type="match status" value="1"/>
</dbReference>
<dbReference type="Gene3D" id="3.40.1010.10">
    <property type="entry name" value="Cobalt-precorrin-4 Transmethylase, Domain 1"/>
    <property type="match status" value="1"/>
</dbReference>
<comment type="caution">
    <text evidence="4">The sequence shown here is derived from an EMBL/GenBank/DDBJ whole genome shotgun (WGS) entry which is preliminary data.</text>
</comment>
<dbReference type="InterPro" id="IPR035013">
    <property type="entry name" value="YabN_N"/>
</dbReference>
<dbReference type="NCBIfam" id="TIGR00444">
    <property type="entry name" value="mazG"/>
    <property type="match status" value="1"/>
</dbReference>
<dbReference type="CDD" id="cd11528">
    <property type="entry name" value="NTP-PPase_MazG_Nterm"/>
    <property type="match status" value="1"/>
</dbReference>
<dbReference type="GO" id="GO:0047429">
    <property type="term" value="F:nucleoside triphosphate diphosphatase activity"/>
    <property type="evidence" value="ECO:0007669"/>
    <property type="project" value="UniProtKB-EC"/>
</dbReference>
<dbReference type="PANTHER" id="PTHR30522:SF0">
    <property type="entry name" value="NUCLEOSIDE TRIPHOSPHATE PYROPHOSPHOHYDROLASE"/>
    <property type="match status" value="1"/>
</dbReference>
<gene>
    <name evidence="4" type="primary">mazG</name>
    <name evidence="4" type="ORF">H1164_05925</name>
</gene>
<name>A0A7W1X9H0_9BACL</name>
<dbReference type="InterPro" id="IPR048015">
    <property type="entry name" value="NTP-PPase_MazG-like_N"/>
</dbReference>
<dbReference type="GO" id="GO:0006203">
    <property type="term" value="P:dGTP catabolic process"/>
    <property type="evidence" value="ECO:0007669"/>
    <property type="project" value="TreeGrafter"/>
</dbReference>
<dbReference type="GO" id="GO:0046061">
    <property type="term" value="P:dATP catabolic process"/>
    <property type="evidence" value="ECO:0007669"/>
    <property type="project" value="TreeGrafter"/>
</dbReference>
<dbReference type="InterPro" id="IPR024180">
    <property type="entry name" value="Tetrapyrrole_Mease/MazG_pred"/>
</dbReference>
<dbReference type="EC" id="3.6.1.9" evidence="4"/>
<dbReference type="InterPro" id="IPR035996">
    <property type="entry name" value="4pyrrol_Methylase_sf"/>
</dbReference>
<dbReference type="CDD" id="cd11723">
    <property type="entry name" value="YabN_N_like"/>
    <property type="match status" value="1"/>
</dbReference>
<feature type="coiled-coil region" evidence="1">
    <location>
        <begin position="389"/>
        <end position="419"/>
    </location>
</feature>
<dbReference type="InterPro" id="IPR011551">
    <property type="entry name" value="NTP_PyrPHydrolase_MazG"/>
</dbReference>
<dbReference type="InterPro" id="IPR048011">
    <property type="entry name" value="NTP-PPase_MazG-like_C"/>
</dbReference>
<dbReference type="InterPro" id="IPR000878">
    <property type="entry name" value="4pyrrol_Mease"/>
</dbReference>
<dbReference type="CDD" id="cd11529">
    <property type="entry name" value="NTP-PPase_MazG_Cterm"/>
    <property type="match status" value="1"/>
</dbReference>
<dbReference type="SUPFAM" id="SSF53790">
    <property type="entry name" value="Tetrapyrrole methylase"/>
    <property type="match status" value="1"/>
</dbReference>
<protein>
    <submittedName>
        <fullName evidence="4">Nucleoside triphosphate pyrophosphohydrolase</fullName>
        <ecNumber evidence="4">3.6.1.9</ecNumber>
    </submittedName>
</protein>
<sequence length="488" mass="56053">MNGKIVVVGLGFGDETGLSLGTLRLLKDKKKIWLRTAKHPVVKWLEQEGIPFSSFDSVYEEFADFPSVYREIASRLLALASGEEIVYAVPGHPMVAERTVQLLLDQGKRKGIEIDIRGGSGSFLDPAFARLQIDPVEGFVLLDGTGLTAEQLNPRSHVLIAQVYDRFVASDVKLTLMEVYPDEYEVTIATALGIEGMEEMVTLPLFELDRVEDFTDLTSVYVPPVKEEKALYRRFEYLVEVIRHLRSPEGCPWDRKQTHQSLRPYLLEEAYEFLEAVNQEDADAMADELGDVLLQVMLHAQIASEEGTFNVYDVIGRLNDKMIRRHPHVFGEQHAETAEDVKVNWEKIKAKEKEGHQEKSVMDRVSKHLPTLMMAFEQQKQAAKVGFDWEKKEEVLEKVQEELKELHQARTAAEQEEELGDLLFVIVNLSRFLGVDPELALLNACRKFERRFRHIENQAALHNQRLEDLTLEKMDEWWNEAKQKEKHR</sequence>
<dbReference type="RefSeq" id="WP_033100691.1">
    <property type="nucleotide sequence ID" value="NZ_JACEIP010000006.1"/>
</dbReference>
<dbReference type="GO" id="GO:0046081">
    <property type="term" value="P:dUTP catabolic process"/>
    <property type="evidence" value="ECO:0007669"/>
    <property type="project" value="TreeGrafter"/>
</dbReference>
<keyword evidence="4" id="KW-0378">Hydrolase</keyword>
<dbReference type="NCBIfam" id="NF007113">
    <property type="entry name" value="PRK09562.1"/>
    <property type="match status" value="1"/>
</dbReference>
<dbReference type="PIRSF" id="PIRSF002845">
    <property type="entry name" value="Ttrprl_mtas_MazG"/>
    <property type="match status" value="1"/>
</dbReference>
<dbReference type="FunFam" id="1.10.287.1080:FF:000001">
    <property type="entry name" value="Nucleoside triphosphate pyrophosphohydrolase"/>
    <property type="match status" value="1"/>
</dbReference>
<organism evidence="4 5">
    <name type="scientific">Thermoactinomyces daqus</name>
    <dbReference type="NCBI Taxonomy" id="1329516"/>
    <lineage>
        <taxon>Bacteria</taxon>
        <taxon>Bacillati</taxon>
        <taxon>Bacillota</taxon>
        <taxon>Bacilli</taxon>
        <taxon>Bacillales</taxon>
        <taxon>Thermoactinomycetaceae</taxon>
        <taxon>Thermoactinomyces</taxon>
    </lineage>
</organism>
<dbReference type="GO" id="GO:0046047">
    <property type="term" value="P:TTP catabolic process"/>
    <property type="evidence" value="ECO:0007669"/>
    <property type="project" value="TreeGrafter"/>
</dbReference>
<evidence type="ECO:0000313" key="5">
    <source>
        <dbReference type="Proteomes" id="UP000530514"/>
    </source>
</evidence>
<reference evidence="4 5" key="1">
    <citation type="submission" date="2020-07" db="EMBL/GenBank/DDBJ databases">
        <authorList>
            <person name="Feng H."/>
        </authorList>
    </citation>
    <scope>NUCLEOTIDE SEQUENCE [LARGE SCALE GENOMIC DNA]</scope>
    <source>
        <strain evidence="5">s-11</strain>
    </source>
</reference>
<dbReference type="InterPro" id="IPR014777">
    <property type="entry name" value="4pyrrole_Mease_sub1"/>
</dbReference>